<dbReference type="SMART" id="SM00419">
    <property type="entry name" value="HTH_CRP"/>
    <property type="match status" value="1"/>
</dbReference>
<name>A0A8J7UN71_9HYPH</name>
<dbReference type="CDD" id="cd00038">
    <property type="entry name" value="CAP_ED"/>
    <property type="match status" value="1"/>
</dbReference>
<dbReference type="InterPro" id="IPR012318">
    <property type="entry name" value="HTH_CRP"/>
</dbReference>
<accession>A0A8J7UN71</accession>
<evidence type="ECO:0000256" key="2">
    <source>
        <dbReference type="ARBA" id="ARBA00023125"/>
    </source>
</evidence>
<dbReference type="Proteomes" id="UP000666240">
    <property type="component" value="Unassembled WGS sequence"/>
</dbReference>
<evidence type="ECO:0000313" key="6">
    <source>
        <dbReference type="Proteomes" id="UP000666240"/>
    </source>
</evidence>
<organism evidence="5 6">
    <name type="scientific">Tianweitania sediminis</name>
    <dbReference type="NCBI Taxonomy" id="1502156"/>
    <lineage>
        <taxon>Bacteria</taxon>
        <taxon>Pseudomonadati</taxon>
        <taxon>Pseudomonadota</taxon>
        <taxon>Alphaproteobacteria</taxon>
        <taxon>Hyphomicrobiales</taxon>
        <taxon>Phyllobacteriaceae</taxon>
        <taxon>Tianweitania</taxon>
    </lineage>
</organism>
<dbReference type="InterPro" id="IPR018490">
    <property type="entry name" value="cNMP-bd_dom_sf"/>
</dbReference>
<dbReference type="Gene3D" id="2.60.120.10">
    <property type="entry name" value="Jelly Rolls"/>
    <property type="match status" value="1"/>
</dbReference>
<proteinExistence type="predicted"/>
<reference evidence="5" key="1">
    <citation type="submission" date="2021-03" db="EMBL/GenBank/DDBJ databases">
        <title>Genome sequencing and assembly of Tianweitania sediminis.</title>
        <authorList>
            <person name="Chhetri G."/>
        </authorList>
    </citation>
    <scope>NUCLEOTIDE SEQUENCE</scope>
    <source>
        <strain evidence="5">Z8</strain>
    </source>
</reference>
<keyword evidence="2" id="KW-0238">DNA-binding</keyword>
<comment type="caution">
    <text evidence="5">The sequence shown here is derived from an EMBL/GenBank/DDBJ whole genome shotgun (WGS) entry which is preliminary data.</text>
</comment>
<dbReference type="GO" id="GO:0006355">
    <property type="term" value="P:regulation of DNA-templated transcription"/>
    <property type="evidence" value="ECO:0007669"/>
    <property type="project" value="InterPro"/>
</dbReference>
<evidence type="ECO:0000256" key="1">
    <source>
        <dbReference type="ARBA" id="ARBA00023015"/>
    </source>
</evidence>
<keyword evidence="3" id="KW-0804">Transcription</keyword>
<dbReference type="RefSeq" id="WP_209337212.1">
    <property type="nucleotide sequence ID" value="NZ_JAGIYY010000011.1"/>
</dbReference>
<keyword evidence="1" id="KW-0805">Transcription regulation</keyword>
<dbReference type="InterPro" id="IPR036390">
    <property type="entry name" value="WH_DNA-bd_sf"/>
</dbReference>
<dbReference type="Pfam" id="PF13545">
    <property type="entry name" value="HTH_Crp_2"/>
    <property type="match status" value="1"/>
</dbReference>
<dbReference type="Gene3D" id="1.10.10.10">
    <property type="entry name" value="Winged helix-like DNA-binding domain superfamily/Winged helix DNA-binding domain"/>
    <property type="match status" value="1"/>
</dbReference>
<dbReference type="SUPFAM" id="SSF51206">
    <property type="entry name" value="cAMP-binding domain-like"/>
    <property type="match status" value="1"/>
</dbReference>
<protein>
    <submittedName>
        <fullName evidence="5">Crp/Fnr family transcriptional regulator</fullName>
    </submittedName>
</protein>
<keyword evidence="6" id="KW-1185">Reference proteome</keyword>
<dbReference type="AlphaFoldDB" id="A0A8J7UN71"/>
<dbReference type="PROSITE" id="PS51063">
    <property type="entry name" value="HTH_CRP_2"/>
    <property type="match status" value="1"/>
</dbReference>
<evidence type="ECO:0000256" key="3">
    <source>
        <dbReference type="ARBA" id="ARBA00023163"/>
    </source>
</evidence>
<dbReference type="InterPro" id="IPR000595">
    <property type="entry name" value="cNMP-bd_dom"/>
</dbReference>
<dbReference type="InterPro" id="IPR036388">
    <property type="entry name" value="WH-like_DNA-bd_sf"/>
</dbReference>
<dbReference type="GO" id="GO:0003677">
    <property type="term" value="F:DNA binding"/>
    <property type="evidence" value="ECO:0007669"/>
    <property type="project" value="UniProtKB-KW"/>
</dbReference>
<dbReference type="EMBL" id="JAGIYY010000011">
    <property type="protein sequence ID" value="MBP0441187.1"/>
    <property type="molecule type" value="Genomic_DNA"/>
</dbReference>
<dbReference type="SUPFAM" id="SSF46785">
    <property type="entry name" value="Winged helix' DNA-binding domain"/>
    <property type="match status" value="1"/>
</dbReference>
<evidence type="ECO:0000313" key="5">
    <source>
        <dbReference type="EMBL" id="MBP0441187.1"/>
    </source>
</evidence>
<gene>
    <name evidence="5" type="ORF">J5Y06_21275</name>
</gene>
<sequence length="253" mass="28387">MINPLIMYLQRRDHLSIEEIAVLENLTQRRDFVLKGNEIVKQGSHPTESFVLIQGATFREHHLRKGARMISAMHIAGDFVDLHSTLLGKMDHAVVAASNCIISRVAHADLREIADEHPHLRRLLWTTIATDAATHRTAITVKGRLTPPARIAHLVCELYLRLETVGLAGNWTFTIPVYQTDLADMFGMSTIHLNRSLQALRNTGALSWQGSQVVIHDWDQLAHLAEFDATYLNLNFSPAQHSSTPKISQLIAD</sequence>
<dbReference type="Pfam" id="PF00027">
    <property type="entry name" value="cNMP_binding"/>
    <property type="match status" value="1"/>
</dbReference>
<evidence type="ECO:0000259" key="4">
    <source>
        <dbReference type="PROSITE" id="PS51063"/>
    </source>
</evidence>
<dbReference type="InterPro" id="IPR014710">
    <property type="entry name" value="RmlC-like_jellyroll"/>
</dbReference>
<feature type="domain" description="HTH crp-type" evidence="4">
    <location>
        <begin position="145"/>
        <end position="219"/>
    </location>
</feature>